<keyword evidence="2" id="KW-0472">Membrane</keyword>
<name>A0A9P5VPP3_9FUNG</name>
<feature type="compositionally biased region" description="Polar residues" evidence="1">
    <location>
        <begin position="531"/>
        <end position="543"/>
    </location>
</feature>
<dbReference type="PANTHER" id="PTHR12459">
    <property type="entry name" value="TRANSMEMBRANE PROTEIN 135-RELATED"/>
    <property type="match status" value="1"/>
</dbReference>
<reference evidence="3" key="1">
    <citation type="journal article" date="2020" name="Fungal Divers.">
        <title>Resolving the Mortierellaceae phylogeny through synthesis of multi-gene phylogenetics and phylogenomics.</title>
        <authorList>
            <person name="Vandepol N."/>
            <person name="Liber J."/>
            <person name="Desiro A."/>
            <person name="Na H."/>
            <person name="Kennedy M."/>
            <person name="Barry K."/>
            <person name="Grigoriev I.V."/>
            <person name="Miller A.N."/>
            <person name="O'Donnell K."/>
            <person name="Stajich J.E."/>
            <person name="Bonito G."/>
        </authorList>
    </citation>
    <scope>NUCLEOTIDE SEQUENCE</scope>
    <source>
        <strain evidence="3">NVP1</strain>
    </source>
</reference>
<feature type="transmembrane region" description="Helical" evidence="2">
    <location>
        <begin position="81"/>
        <end position="102"/>
    </location>
</feature>
<dbReference type="InterPro" id="IPR026749">
    <property type="entry name" value="Tmem135"/>
</dbReference>
<feature type="region of interest" description="Disordered" evidence="1">
    <location>
        <begin position="531"/>
        <end position="573"/>
    </location>
</feature>
<accession>A0A9P5VPP3</accession>
<evidence type="ECO:0000313" key="3">
    <source>
        <dbReference type="EMBL" id="KAF9335754.1"/>
    </source>
</evidence>
<feature type="transmembrane region" description="Helical" evidence="2">
    <location>
        <begin position="122"/>
        <end position="142"/>
    </location>
</feature>
<protein>
    <recommendedName>
        <fullName evidence="5">Transmembrane protein 135 N-terminal domain-containing protein</fullName>
    </recommendedName>
</protein>
<evidence type="ECO:0000313" key="4">
    <source>
        <dbReference type="Proteomes" id="UP000696485"/>
    </source>
</evidence>
<dbReference type="AlphaFoldDB" id="A0A9P5VPP3"/>
<keyword evidence="2" id="KW-0812">Transmembrane</keyword>
<dbReference type="PANTHER" id="PTHR12459:SF15">
    <property type="entry name" value="TRANSMEMBRANE PROTEIN 135"/>
    <property type="match status" value="1"/>
</dbReference>
<evidence type="ECO:0008006" key="5">
    <source>
        <dbReference type="Google" id="ProtNLM"/>
    </source>
</evidence>
<dbReference type="EMBL" id="JAAAUY010000087">
    <property type="protein sequence ID" value="KAF9335754.1"/>
    <property type="molecule type" value="Genomic_DNA"/>
</dbReference>
<proteinExistence type="predicted"/>
<evidence type="ECO:0000256" key="2">
    <source>
        <dbReference type="SAM" id="Phobius"/>
    </source>
</evidence>
<comment type="caution">
    <text evidence="3">The sequence shown here is derived from an EMBL/GenBank/DDBJ whole genome shotgun (WGS) entry which is preliminary data.</text>
</comment>
<gene>
    <name evidence="3" type="ORF">BG006_010735</name>
</gene>
<keyword evidence="2" id="KW-1133">Transmembrane helix</keyword>
<feature type="compositionally biased region" description="Low complexity" evidence="1">
    <location>
        <begin position="553"/>
        <end position="573"/>
    </location>
</feature>
<evidence type="ECO:0000256" key="1">
    <source>
        <dbReference type="SAM" id="MobiDB-lite"/>
    </source>
</evidence>
<sequence length="654" mass="72692">MDTDKAWENFLEAIASLMSKALTNKEAEKVIAGVDSFRDRLHRLSSHNLEQLNLQLTQNEKRVSKCKHEGKTCQQNVTRGFLKTWVIAYLVKYAIGILPALLAGKLLKNPSILRKSGGRDTIGFAFFLSSFLSTYKGVLCALRHYRPYHEGDRLNAFIAGAVAGLTLFLDKNKGRRTAISLYLFTRSLQFAASYGMKQWAERRKAKRASKRLMAREDIDATGKDQVMTSEGYTWEDTLAKVVNSSAATFLMSLTAGVNIYALFVEPETIPKSYFGFLMQHSGLPQNNGRNWPALTAAFQGNYRDLRSKGGSIRIPPGVTSHDFIKDNISESVAQEFVPQGRFHEFQNCALLHPRMTCTHNTLDTFRWEVPQSLKMYTIFNTVVALVFQRNRLMAAPTQTILRLMKSTARSALFLTLYVFACCNGPCLMRRVLGRESKFTYIFGGLMAGPSVLLEAPGRQMELALYIGLRAIETSWNLMLKHGYAKNIANGEIALFCASMGVMMSIYQNDPTVIGKHYSTYNPGVTSCTFPEPGTSTPPISLPSSARPPKNSKPPKGNKLPKSSSTSTTSWWPPTSTVTRTKTLVVTACICDVGTNITKHALYGVATYSNLIAAASRDTLSKIESHNIDCPLLHDFGLGHVMITHSVLLHRAVYL</sequence>
<keyword evidence="4" id="KW-1185">Reference proteome</keyword>
<dbReference type="Proteomes" id="UP000696485">
    <property type="component" value="Unassembled WGS sequence"/>
</dbReference>
<organism evidence="3 4">
    <name type="scientific">Podila minutissima</name>
    <dbReference type="NCBI Taxonomy" id="64525"/>
    <lineage>
        <taxon>Eukaryota</taxon>
        <taxon>Fungi</taxon>
        <taxon>Fungi incertae sedis</taxon>
        <taxon>Mucoromycota</taxon>
        <taxon>Mortierellomycotina</taxon>
        <taxon>Mortierellomycetes</taxon>
        <taxon>Mortierellales</taxon>
        <taxon>Mortierellaceae</taxon>
        <taxon>Podila</taxon>
    </lineage>
</organism>